<proteinExistence type="predicted"/>
<feature type="region of interest" description="Disordered" evidence="1">
    <location>
        <begin position="72"/>
        <end position="123"/>
    </location>
</feature>
<dbReference type="AlphaFoldDB" id="A0A9R1XE94"/>
<feature type="compositionally biased region" description="Basic and acidic residues" evidence="1">
    <location>
        <begin position="104"/>
        <end position="123"/>
    </location>
</feature>
<evidence type="ECO:0000313" key="3">
    <source>
        <dbReference type="Proteomes" id="UP000235145"/>
    </source>
</evidence>
<accession>A0A9R1XE94</accession>
<reference evidence="2 3" key="1">
    <citation type="journal article" date="2017" name="Nat. Commun.">
        <title>Genome assembly with in vitro proximity ligation data and whole-genome triplication in lettuce.</title>
        <authorList>
            <person name="Reyes-Chin-Wo S."/>
            <person name="Wang Z."/>
            <person name="Yang X."/>
            <person name="Kozik A."/>
            <person name="Arikit S."/>
            <person name="Song C."/>
            <person name="Xia L."/>
            <person name="Froenicke L."/>
            <person name="Lavelle D.O."/>
            <person name="Truco M.J."/>
            <person name="Xia R."/>
            <person name="Zhu S."/>
            <person name="Xu C."/>
            <person name="Xu H."/>
            <person name="Xu X."/>
            <person name="Cox K."/>
            <person name="Korf I."/>
            <person name="Meyers B.C."/>
            <person name="Michelmore R.W."/>
        </authorList>
    </citation>
    <scope>NUCLEOTIDE SEQUENCE [LARGE SCALE GENOMIC DNA]</scope>
    <source>
        <strain evidence="3">cv. Salinas</strain>
        <tissue evidence="2">Seedlings</tissue>
    </source>
</reference>
<comment type="caution">
    <text evidence="2">The sequence shown here is derived from an EMBL/GenBank/DDBJ whole genome shotgun (WGS) entry which is preliminary data.</text>
</comment>
<name>A0A9R1XE94_LACSA</name>
<dbReference type="Proteomes" id="UP000235145">
    <property type="component" value="Unassembled WGS sequence"/>
</dbReference>
<evidence type="ECO:0000256" key="1">
    <source>
        <dbReference type="SAM" id="MobiDB-lite"/>
    </source>
</evidence>
<organism evidence="2 3">
    <name type="scientific">Lactuca sativa</name>
    <name type="common">Garden lettuce</name>
    <dbReference type="NCBI Taxonomy" id="4236"/>
    <lineage>
        <taxon>Eukaryota</taxon>
        <taxon>Viridiplantae</taxon>
        <taxon>Streptophyta</taxon>
        <taxon>Embryophyta</taxon>
        <taxon>Tracheophyta</taxon>
        <taxon>Spermatophyta</taxon>
        <taxon>Magnoliopsida</taxon>
        <taxon>eudicotyledons</taxon>
        <taxon>Gunneridae</taxon>
        <taxon>Pentapetalae</taxon>
        <taxon>asterids</taxon>
        <taxon>campanulids</taxon>
        <taxon>Asterales</taxon>
        <taxon>Asteraceae</taxon>
        <taxon>Cichorioideae</taxon>
        <taxon>Cichorieae</taxon>
        <taxon>Lactucinae</taxon>
        <taxon>Lactuca</taxon>
    </lineage>
</organism>
<keyword evidence="3" id="KW-1185">Reference proteome</keyword>
<sequence>MSPMVANSSIALSFSAAYVETTNCCRYDLVVGTTAKFSLFMTTYVYAAWRRSSMIIAGKKPSVTNLRQYLMEKRQREGSKGVPDSRMPGVEENDSASGMIMIAEKNRERNKGGEDRTKNPEKH</sequence>
<evidence type="ECO:0000313" key="2">
    <source>
        <dbReference type="EMBL" id="KAJ0204917.1"/>
    </source>
</evidence>
<protein>
    <submittedName>
        <fullName evidence="2">Uncharacterized protein</fullName>
    </submittedName>
</protein>
<dbReference type="EMBL" id="NBSK02000005">
    <property type="protein sequence ID" value="KAJ0204917.1"/>
    <property type="molecule type" value="Genomic_DNA"/>
</dbReference>
<gene>
    <name evidence="2" type="ORF">LSAT_V11C500234320</name>
</gene>